<keyword evidence="4" id="KW-1185">Reference proteome</keyword>
<protein>
    <submittedName>
        <fullName evidence="3">Uncharacterized protein</fullName>
    </submittedName>
</protein>
<dbReference type="GeneID" id="60404011"/>
<evidence type="ECO:0000313" key="4">
    <source>
        <dbReference type="Proteomes" id="UP000030744"/>
    </source>
</evidence>
<name>U6KI23_9EIME</name>
<reference evidence="3" key="2">
    <citation type="submission" date="2013-10" db="EMBL/GenBank/DDBJ databases">
        <authorList>
            <person name="Aslett M."/>
        </authorList>
    </citation>
    <scope>NUCLEOTIDE SEQUENCE [LARGE SCALE GENOMIC DNA]</scope>
    <source>
        <strain evidence="3">Houghton</strain>
    </source>
</reference>
<reference evidence="3" key="1">
    <citation type="submission" date="2013-10" db="EMBL/GenBank/DDBJ databases">
        <title>Genomic analysis of the causative agents of coccidiosis in chickens.</title>
        <authorList>
            <person name="Reid A.J."/>
            <person name="Blake D."/>
            <person name="Billington K."/>
            <person name="Browne H."/>
            <person name="Dunn M."/>
            <person name="Hung S."/>
            <person name="Kawahara F."/>
            <person name="Miranda-Saavedra D."/>
            <person name="Mourier T."/>
            <person name="Nagra H."/>
            <person name="Otto T.D."/>
            <person name="Rawlings N."/>
            <person name="Sanchez A."/>
            <person name="Sanders M."/>
            <person name="Subramaniam C."/>
            <person name="Tay Y."/>
            <person name="Dear P."/>
            <person name="Doerig C."/>
            <person name="Gruber A."/>
            <person name="Parkinson J."/>
            <person name="Shirley M."/>
            <person name="Wan K.L."/>
            <person name="Berriman M."/>
            <person name="Tomley F."/>
            <person name="Pain A."/>
        </authorList>
    </citation>
    <scope>NUCLEOTIDE SEQUENCE [LARGE SCALE GENOMIC DNA]</scope>
    <source>
        <strain evidence="3">Houghton</strain>
    </source>
</reference>
<feature type="chain" id="PRO_5004672739" evidence="2">
    <location>
        <begin position="28"/>
        <end position="242"/>
    </location>
</feature>
<dbReference type="AlphaFoldDB" id="U6KI23"/>
<organism evidence="3 4">
    <name type="scientific">Eimeria mitis</name>
    <dbReference type="NCBI Taxonomy" id="44415"/>
    <lineage>
        <taxon>Eukaryota</taxon>
        <taxon>Sar</taxon>
        <taxon>Alveolata</taxon>
        <taxon>Apicomplexa</taxon>
        <taxon>Conoidasida</taxon>
        <taxon>Coccidia</taxon>
        <taxon>Eucoccidiorida</taxon>
        <taxon>Eimeriorina</taxon>
        <taxon>Eimeriidae</taxon>
        <taxon>Eimeria</taxon>
    </lineage>
</organism>
<proteinExistence type="predicted"/>
<evidence type="ECO:0000256" key="1">
    <source>
        <dbReference type="SAM" id="MobiDB-lite"/>
    </source>
</evidence>
<feature type="compositionally biased region" description="Low complexity" evidence="1">
    <location>
        <begin position="38"/>
        <end position="56"/>
    </location>
</feature>
<gene>
    <name evidence="3" type="ORF">EMH_0039940</name>
</gene>
<feature type="region of interest" description="Disordered" evidence="1">
    <location>
        <begin position="35"/>
        <end position="56"/>
    </location>
</feature>
<keyword evidence="2" id="KW-0732">Signal</keyword>
<dbReference type="RefSeq" id="XP_037878176.1">
    <property type="nucleotide sequence ID" value="XM_038022322.1"/>
</dbReference>
<accession>U6KI23</accession>
<dbReference type="EMBL" id="HG735279">
    <property type="protein sequence ID" value="CDJ35887.1"/>
    <property type="molecule type" value="Genomic_DNA"/>
</dbReference>
<evidence type="ECO:0000256" key="2">
    <source>
        <dbReference type="SAM" id="SignalP"/>
    </source>
</evidence>
<dbReference type="OrthoDB" id="348658at2759"/>
<sequence length="242" mass="25266">MGPSRGPRLTSVGLVAVAAAAAEAAAGAVFPFTSASSRTAPRKTPAATRAARPTAATAHSFGIATTFQRRSSSKSSIAANERSNRSCRRHTINCAYVSSTSDNLDAELVATPTTAAESAPAAKTAPAVAAAAAATASEEDTSVLERLVANCRREVNLFMDGLRHLELEAHFESPTNARGPNPPGSLVELRQQLRVLSAEVDAAERRLFVANGLGVNLLQGGPSARVHWGVKGRWLKAASSWR</sequence>
<evidence type="ECO:0000313" key="3">
    <source>
        <dbReference type="EMBL" id="CDJ35887.1"/>
    </source>
</evidence>
<feature type="signal peptide" evidence="2">
    <location>
        <begin position="1"/>
        <end position="27"/>
    </location>
</feature>
<dbReference type="VEuPathDB" id="ToxoDB:EMH_0039940"/>
<dbReference type="Proteomes" id="UP000030744">
    <property type="component" value="Unassembled WGS sequence"/>
</dbReference>